<name>A0A5C6ME73_9PLAN</name>
<dbReference type="GO" id="GO:0071424">
    <property type="term" value="F:rRNA (cytosine-N4-)-methyltransferase activity"/>
    <property type="evidence" value="ECO:0007669"/>
    <property type="project" value="TreeGrafter"/>
</dbReference>
<sequence>MEAVIAPGFTPEALVHANFEEIKDYCKTQSISLTGGVLMDLGLSSIQLDDPERGFNFESSAPLDMRLNPQADLTAGLVVNFYPASKLADIFYEYGEERKSRQLAQYIVNKRPFNSCRELADAVKIFFAKQSSGKSFRIHPATRAFQALRIYVNRELEVLESTLNDLPDLLAPGARIVVISFHSLEDRIVKNAFKNPLLKDRLKILTKKPIMAGEQETLDNPRSRSAKLRAVERL</sequence>
<dbReference type="GO" id="GO:0005737">
    <property type="term" value="C:cytoplasm"/>
    <property type="evidence" value="ECO:0007669"/>
    <property type="project" value="TreeGrafter"/>
</dbReference>
<keyword evidence="5" id="KW-0949">S-adenosyl-L-methionine</keyword>
<evidence type="ECO:0000313" key="8">
    <source>
        <dbReference type="Proteomes" id="UP000321083"/>
    </source>
</evidence>
<accession>A0A5C6ME73</accession>
<dbReference type="Gene3D" id="3.40.50.150">
    <property type="entry name" value="Vaccinia Virus protein VP39"/>
    <property type="match status" value="2"/>
</dbReference>
<evidence type="ECO:0000256" key="1">
    <source>
        <dbReference type="ARBA" id="ARBA00010396"/>
    </source>
</evidence>
<proteinExistence type="inferred from homology"/>
<dbReference type="PANTHER" id="PTHR11265">
    <property type="entry name" value="S-ADENOSYL-METHYLTRANSFERASE MRAW"/>
    <property type="match status" value="1"/>
</dbReference>
<comment type="similarity">
    <text evidence="1">Belongs to the methyltransferase superfamily. RsmH family.</text>
</comment>
<keyword evidence="3" id="KW-0489">Methyltransferase</keyword>
<reference evidence="7 8" key="1">
    <citation type="submission" date="2019-08" db="EMBL/GenBank/DDBJ databases">
        <title>100 year-old enigma solved: identification of Planctomyces bekefii, the type genus and species of the phylum Planctomycetes.</title>
        <authorList>
            <person name="Svetlana D.N."/>
            <person name="Overmann J."/>
        </authorList>
    </citation>
    <scope>NUCLEOTIDE SEQUENCE [LARGE SCALE GENOMIC DNA]</scope>
    <source>
        <strain evidence="7">Phe10_nw2017</strain>
    </source>
</reference>
<evidence type="ECO:0000256" key="4">
    <source>
        <dbReference type="ARBA" id="ARBA00022679"/>
    </source>
</evidence>
<dbReference type="Proteomes" id="UP000321083">
    <property type="component" value="Unassembled WGS sequence"/>
</dbReference>
<keyword evidence="2" id="KW-0698">rRNA processing</keyword>
<dbReference type="PANTHER" id="PTHR11265:SF0">
    <property type="entry name" value="12S RRNA N4-METHYLCYTIDINE METHYLTRANSFERASE"/>
    <property type="match status" value="1"/>
</dbReference>
<dbReference type="InterPro" id="IPR023397">
    <property type="entry name" value="SAM-dep_MeTrfase_MraW_recog"/>
</dbReference>
<dbReference type="SUPFAM" id="SSF53335">
    <property type="entry name" value="S-adenosyl-L-methionine-dependent methyltransferases"/>
    <property type="match status" value="1"/>
</dbReference>
<protein>
    <recommendedName>
        <fullName evidence="9">Ribosomal RNA small subunit methyltransferase H</fullName>
    </recommendedName>
</protein>
<dbReference type="NCBIfam" id="TIGR00006">
    <property type="entry name" value="16S rRNA (cytosine(1402)-N(4))-methyltransferase RsmH"/>
    <property type="match status" value="1"/>
</dbReference>
<keyword evidence="4" id="KW-0808">Transferase</keyword>
<dbReference type="InterPro" id="IPR002903">
    <property type="entry name" value="RsmH"/>
</dbReference>
<feature type="region of interest" description="Disordered" evidence="6">
    <location>
        <begin position="215"/>
        <end position="234"/>
    </location>
</feature>
<dbReference type="GO" id="GO:0070475">
    <property type="term" value="P:rRNA base methylation"/>
    <property type="evidence" value="ECO:0007669"/>
    <property type="project" value="TreeGrafter"/>
</dbReference>
<evidence type="ECO:0008006" key="9">
    <source>
        <dbReference type="Google" id="ProtNLM"/>
    </source>
</evidence>
<evidence type="ECO:0000256" key="3">
    <source>
        <dbReference type="ARBA" id="ARBA00022603"/>
    </source>
</evidence>
<evidence type="ECO:0000313" key="7">
    <source>
        <dbReference type="EMBL" id="TWW12714.1"/>
    </source>
</evidence>
<reference evidence="7 8" key="2">
    <citation type="submission" date="2019-08" db="EMBL/GenBank/DDBJ databases">
        <authorList>
            <person name="Henke P."/>
        </authorList>
    </citation>
    <scope>NUCLEOTIDE SEQUENCE [LARGE SCALE GENOMIC DNA]</scope>
    <source>
        <strain evidence="7">Phe10_nw2017</strain>
    </source>
</reference>
<comment type="caution">
    <text evidence="7">The sequence shown here is derived from an EMBL/GenBank/DDBJ whole genome shotgun (WGS) entry which is preliminary data.</text>
</comment>
<keyword evidence="8" id="KW-1185">Reference proteome</keyword>
<evidence type="ECO:0000256" key="2">
    <source>
        <dbReference type="ARBA" id="ARBA00022552"/>
    </source>
</evidence>
<dbReference type="Pfam" id="PF01795">
    <property type="entry name" value="Methyltransf_5"/>
    <property type="match status" value="1"/>
</dbReference>
<organism evidence="7 8">
    <name type="scientific">Planctomyces bekefii</name>
    <dbReference type="NCBI Taxonomy" id="1653850"/>
    <lineage>
        <taxon>Bacteria</taxon>
        <taxon>Pseudomonadati</taxon>
        <taxon>Planctomycetota</taxon>
        <taxon>Planctomycetia</taxon>
        <taxon>Planctomycetales</taxon>
        <taxon>Planctomycetaceae</taxon>
        <taxon>Planctomyces</taxon>
    </lineage>
</organism>
<gene>
    <name evidence="7" type="ORF">E3A20_00530</name>
</gene>
<evidence type="ECO:0000256" key="5">
    <source>
        <dbReference type="ARBA" id="ARBA00022691"/>
    </source>
</evidence>
<dbReference type="InterPro" id="IPR029063">
    <property type="entry name" value="SAM-dependent_MTases_sf"/>
</dbReference>
<dbReference type="EMBL" id="SRHE01000003">
    <property type="protein sequence ID" value="TWW12714.1"/>
    <property type="molecule type" value="Genomic_DNA"/>
</dbReference>
<dbReference type="AlphaFoldDB" id="A0A5C6ME73"/>
<evidence type="ECO:0000256" key="6">
    <source>
        <dbReference type="SAM" id="MobiDB-lite"/>
    </source>
</evidence>
<dbReference type="SUPFAM" id="SSF81799">
    <property type="entry name" value="Putative methyltransferase TM0872, insert domain"/>
    <property type="match status" value="1"/>
</dbReference>